<evidence type="ECO:0000256" key="1">
    <source>
        <dbReference type="SAM" id="MobiDB-lite"/>
    </source>
</evidence>
<comment type="caution">
    <text evidence="2">The sequence shown here is derived from an EMBL/GenBank/DDBJ whole genome shotgun (WGS) entry which is preliminary data.</text>
</comment>
<feature type="compositionally biased region" description="Polar residues" evidence="1">
    <location>
        <begin position="41"/>
        <end position="57"/>
    </location>
</feature>
<feature type="compositionally biased region" description="Basic and acidic residues" evidence="1">
    <location>
        <begin position="23"/>
        <end position="39"/>
    </location>
</feature>
<sequence>GLAITHSSSKRRLHQNADLASGEEGRLLPKPHSETHAPSERPQTILTWSRAHTQAHAQTGCKGVHTPEEWPFLKTRSGTSKERFRVFMLKLQKRKELHEPKVFK</sequence>
<dbReference type="Proteomes" id="UP001519460">
    <property type="component" value="Unassembled WGS sequence"/>
</dbReference>
<dbReference type="AlphaFoldDB" id="A0ABD0KZ04"/>
<name>A0ABD0KZ04_9CAEN</name>
<proteinExistence type="predicted"/>
<evidence type="ECO:0000313" key="2">
    <source>
        <dbReference type="EMBL" id="KAK7492331.1"/>
    </source>
</evidence>
<accession>A0ABD0KZ04</accession>
<protein>
    <submittedName>
        <fullName evidence="2">Uncharacterized protein</fullName>
    </submittedName>
</protein>
<organism evidence="2 3">
    <name type="scientific">Batillaria attramentaria</name>
    <dbReference type="NCBI Taxonomy" id="370345"/>
    <lineage>
        <taxon>Eukaryota</taxon>
        <taxon>Metazoa</taxon>
        <taxon>Spiralia</taxon>
        <taxon>Lophotrochozoa</taxon>
        <taxon>Mollusca</taxon>
        <taxon>Gastropoda</taxon>
        <taxon>Caenogastropoda</taxon>
        <taxon>Sorbeoconcha</taxon>
        <taxon>Cerithioidea</taxon>
        <taxon>Batillariidae</taxon>
        <taxon>Batillaria</taxon>
    </lineage>
</organism>
<keyword evidence="3" id="KW-1185">Reference proteome</keyword>
<dbReference type="EMBL" id="JACVVK020000104">
    <property type="protein sequence ID" value="KAK7492331.1"/>
    <property type="molecule type" value="Genomic_DNA"/>
</dbReference>
<evidence type="ECO:0000313" key="3">
    <source>
        <dbReference type="Proteomes" id="UP001519460"/>
    </source>
</evidence>
<feature type="non-terminal residue" evidence="2">
    <location>
        <position position="1"/>
    </location>
</feature>
<feature type="region of interest" description="Disordered" evidence="1">
    <location>
        <begin position="1"/>
        <end position="74"/>
    </location>
</feature>
<gene>
    <name evidence="2" type="ORF">BaRGS_00016428</name>
</gene>
<reference evidence="2 3" key="1">
    <citation type="journal article" date="2023" name="Sci. Data">
        <title>Genome assembly of the Korean intertidal mud-creeper Batillaria attramentaria.</title>
        <authorList>
            <person name="Patra A.K."/>
            <person name="Ho P.T."/>
            <person name="Jun S."/>
            <person name="Lee S.J."/>
            <person name="Kim Y."/>
            <person name="Won Y.J."/>
        </authorList>
    </citation>
    <scope>NUCLEOTIDE SEQUENCE [LARGE SCALE GENOMIC DNA]</scope>
    <source>
        <strain evidence="2">Wonlab-2016</strain>
    </source>
</reference>